<dbReference type="RefSeq" id="WP_073185743.1">
    <property type="nucleotide sequence ID" value="NZ_FQXI01000025.1"/>
</dbReference>
<evidence type="ECO:0000313" key="3">
    <source>
        <dbReference type="EMBL" id="SHH68695.1"/>
    </source>
</evidence>
<dbReference type="OrthoDB" id="9798587at2"/>
<dbReference type="SUPFAM" id="SSF55826">
    <property type="entry name" value="YbaK/ProRS associated domain"/>
    <property type="match status" value="1"/>
</dbReference>
<dbReference type="Gene3D" id="3.90.960.10">
    <property type="entry name" value="YbaK/aminoacyl-tRNA synthetase-associated domain"/>
    <property type="match status" value="1"/>
</dbReference>
<dbReference type="PANTHER" id="PTHR31423">
    <property type="entry name" value="YBAK DOMAIN-CONTAINING PROTEIN"/>
    <property type="match status" value="1"/>
</dbReference>
<dbReference type="CDD" id="cd04335">
    <property type="entry name" value="PrdX_deacylase"/>
    <property type="match status" value="1"/>
</dbReference>
<dbReference type="EMBL" id="FQXI01000025">
    <property type="protein sequence ID" value="SHH68695.1"/>
    <property type="molecule type" value="Genomic_DNA"/>
</dbReference>
<keyword evidence="4" id="KW-1185">Reference proteome</keyword>
<accession>A0A1M5V0B7</accession>
<dbReference type="InterPro" id="IPR040285">
    <property type="entry name" value="ProX/PRXD1"/>
</dbReference>
<dbReference type="InterPro" id="IPR036754">
    <property type="entry name" value="YbaK/aa-tRNA-synt-asso_dom_sf"/>
</dbReference>
<evidence type="ECO:0000259" key="2">
    <source>
        <dbReference type="Pfam" id="PF04073"/>
    </source>
</evidence>
<organism evidence="3 4">
    <name type="scientific">Anaerosphaera aminiphila DSM 21120</name>
    <dbReference type="NCBI Taxonomy" id="1120995"/>
    <lineage>
        <taxon>Bacteria</taxon>
        <taxon>Bacillati</taxon>
        <taxon>Bacillota</taxon>
        <taxon>Tissierellia</taxon>
        <taxon>Tissierellales</taxon>
        <taxon>Peptoniphilaceae</taxon>
        <taxon>Anaerosphaera</taxon>
    </lineage>
</organism>
<evidence type="ECO:0000313" key="4">
    <source>
        <dbReference type="Proteomes" id="UP000184032"/>
    </source>
</evidence>
<name>A0A1M5V0B7_9FIRM</name>
<dbReference type="PANTHER" id="PTHR31423:SF3">
    <property type="entry name" value="PROLYL-TRNA SYNTHETASE ASSOCIATED DOMAIN-CONTAINING PROTEIN 1-RELATED"/>
    <property type="match status" value="1"/>
</dbReference>
<dbReference type="GO" id="GO:0002161">
    <property type="term" value="F:aminoacyl-tRNA deacylase activity"/>
    <property type="evidence" value="ECO:0007669"/>
    <property type="project" value="InterPro"/>
</dbReference>
<dbReference type="AlphaFoldDB" id="A0A1M5V0B7"/>
<proteinExistence type="inferred from homology"/>
<comment type="similarity">
    <text evidence="1">Belongs to the PRORSD1 family.</text>
</comment>
<dbReference type="Pfam" id="PF04073">
    <property type="entry name" value="tRNA_edit"/>
    <property type="match status" value="1"/>
</dbReference>
<feature type="domain" description="YbaK/aminoacyl-tRNA synthetase-associated" evidence="2">
    <location>
        <begin position="23"/>
        <end position="149"/>
    </location>
</feature>
<reference evidence="3 4" key="1">
    <citation type="submission" date="2016-11" db="EMBL/GenBank/DDBJ databases">
        <authorList>
            <person name="Jaros S."/>
            <person name="Januszkiewicz K."/>
            <person name="Wedrychowicz H."/>
        </authorList>
    </citation>
    <scope>NUCLEOTIDE SEQUENCE [LARGE SCALE GENOMIC DNA]</scope>
    <source>
        <strain evidence="3 4">DSM 21120</strain>
    </source>
</reference>
<evidence type="ECO:0000256" key="1">
    <source>
        <dbReference type="ARBA" id="ARBA00010201"/>
    </source>
</evidence>
<sequence length="162" mass="18849">MEAYQKVYNYLEDIGIPYEIVEHPAVFTTEEADKYIEGKEGVPTKTLFLCNRKKSRYYLVIMDDRKSLDMKKLGDILDEKGMKFGSSEKLMEKLSLSPGVVSIFGFLNNDSHDINICVDREMLKDKIVTFHPNDNTKTIFISTDDMFKFLDSLNYKYEIIDL</sequence>
<dbReference type="FunFam" id="3.90.960.10:FF:000005">
    <property type="entry name" value="Putative prolyl-tRNA synthetase"/>
    <property type="match status" value="1"/>
</dbReference>
<protein>
    <submittedName>
        <fullName evidence="3">Ala-tRNA(Pro) deacylase</fullName>
    </submittedName>
</protein>
<gene>
    <name evidence="3" type="ORF">SAMN02745245_01935</name>
</gene>
<dbReference type="InterPro" id="IPR007214">
    <property type="entry name" value="YbaK/aa-tRNA-synth-assoc-dom"/>
</dbReference>
<dbReference type="STRING" id="1120995.SAMN02745245_01935"/>
<dbReference type="Proteomes" id="UP000184032">
    <property type="component" value="Unassembled WGS sequence"/>
</dbReference>